<gene>
    <name evidence="2" type="ORF">ASPCADRAFT_405122</name>
</gene>
<dbReference type="PANTHER" id="PTHR31749">
    <property type="entry name" value="KINETOCHORE-ASSOCIATED PROTEIN NSL1 HOMOLOG"/>
    <property type="match status" value="1"/>
</dbReference>
<dbReference type="GO" id="GO:0000444">
    <property type="term" value="C:MIS12/MIND type complex"/>
    <property type="evidence" value="ECO:0007669"/>
    <property type="project" value="TreeGrafter"/>
</dbReference>
<dbReference type="STRING" id="602072.A0A1R3RQ61"/>
<dbReference type="GO" id="GO:0000070">
    <property type="term" value="P:mitotic sister chromatid segregation"/>
    <property type="evidence" value="ECO:0007669"/>
    <property type="project" value="InterPro"/>
</dbReference>
<dbReference type="PANTHER" id="PTHR31749:SF3">
    <property type="entry name" value="KINETOCHORE-ASSOCIATED PROTEIN NSL1 HOMOLOG"/>
    <property type="match status" value="1"/>
</dbReference>
<dbReference type="OrthoDB" id="1434354at2759"/>
<evidence type="ECO:0000256" key="1">
    <source>
        <dbReference type="SAM" id="MobiDB-lite"/>
    </source>
</evidence>
<dbReference type="Pfam" id="PF08641">
    <property type="entry name" value="Mis14"/>
    <property type="match status" value="1"/>
</dbReference>
<reference evidence="3" key="1">
    <citation type="journal article" date="2017" name="Genome Biol.">
        <title>Comparative genomics reveals high biological diversity and specific adaptations in the industrially and medically important fungal genus Aspergillus.</title>
        <authorList>
            <person name="de Vries R.P."/>
            <person name="Riley R."/>
            <person name="Wiebenga A."/>
            <person name="Aguilar-Osorio G."/>
            <person name="Amillis S."/>
            <person name="Uchima C.A."/>
            <person name="Anderluh G."/>
            <person name="Asadollahi M."/>
            <person name="Askin M."/>
            <person name="Barry K."/>
            <person name="Battaglia E."/>
            <person name="Bayram O."/>
            <person name="Benocci T."/>
            <person name="Braus-Stromeyer S.A."/>
            <person name="Caldana C."/>
            <person name="Canovas D."/>
            <person name="Cerqueira G.C."/>
            <person name="Chen F."/>
            <person name="Chen W."/>
            <person name="Choi C."/>
            <person name="Clum A."/>
            <person name="Dos Santos R.A."/>
            <person name="Damasio A.R."/>
            <person name="Diallinas G."/>
            <person name="Emri T."/>
            <person name="Fekete E."/>
            <person name="Flipphi M."/>
            <person name="Freyberg S."/>
            <person name="Gallo A."/>
            <person name="Gournas C."/>
            <person name="Habgood R."/>
            <person name="Hainaut M."/>
            <person name="Harispe M.L."/>
            <person name="Henrissat B."/>
            <person name="Hilden K.S."/>
            <person name="Hope R."/>
            <person name="Hossain A."/>
            <person name="Karabika E."/>
            <person name="Karaffa L."/>
            <person name="Karanyi Z."/>
            <person name="Krasevec N."/>
            <person name="Kuo A."/>
            <person name="Kusch H."/>
            <person name="LaButti K."/>
            <person name="Lagendijk E.L."/>
            <person name="Lapidus A."/>
            <person name="Levasseur A."/>
            <person name="Lindquist E."/>
            <person name="Lipzen A."/>
            <person name="Logrieco A.F."/>
            <person name="MacCabe A."/>
            <person name="Maekelae M.R."/>
            <person name="Malavazi I."/>
            <person name="Melin P."/>
            <person name="Meyer V."/>
            <person name="Mielnichuk N."/>
            <person name="Miskei M."/>
            <person name="Molnar A.P."/>
            <person name="Mule G."/>
            <person name="Ngan C.Y."/>
            <person name="Orejas M."/>
            <person name="Orosz E."/>
            <person name="Ouedraogo J.P."/>
            <person name="Overkamp K.M."/>
            <person name="Park H.-S."/>
            <person name="Perrone G."/>
            <person name="Piumi F."/>
            <person name="Punt P.J."/>
            <person name="Ram A.F."/>
            <person name="Ramon A."/>
            <person name="Rauscher S."/>
            <person name="Record E."/>
            <person name="Riano-Pachon D.M."/>
            <person name="Robert V."/>
            <person name="Roehrig J."/>
            <person name="Ruller R."/>
            <person name="Salamov A."/>
            <person name="Salih N.S."/>
            <person name="Samson R.A."/>
            <person name="Sandor E."/>
            <person name="Sanguinetti M."/>
            <person name="Schuetze T."/>
            <person name="Sepcic K."/>
            <person name="Shelest E."/>
            <person name="Sherlock G."/>
            <person name="Sophianopoulou V."/>
            <person name="Squina F.M."/>
            <person name="Sun H."/>
            <person name="Susca A."/>
            <person name="Todd R.B."/>
            <person name="Tsang A."/>
            <person name="Unkles S.E."/>
            <person name="van de Wiele N."/>
            <person name="van Rossen-Uffink D."/>
            <person name="Oliveira J.V."/>
            <person name="Vesth T.C."/>
            <person name="Visser J."/>
            <person name="Yu J.-H."/>
            <person name="Zhou M."/>
            <person name="Andersen M.R."/>
            <person name="Archer D.B."/>
            <person name="Baker S.E."/>
            <person name="Benoit I."/>
            <person name="Brakhage A.A."/>
            <person name="Braus G.H."/>
            <person name="Fischer R."/>
            <person name="Frisvad J.C."/>
            <person name="Goldman G.H."/>
            <person name="Houbraken J."/>
            <person name="Oakley B."/>
            <person name="Pocsi I."/>
            <person name="Scazzocchio C."/>
            <person name="Seiboth B."/>
            <person name="vanKuyk P.A."/>
            <person name="Wortman J."/>
            <person name="Dyer P.S."/>
            <person name="Grigoriev I.V."/>
        </authorList>
    </citation>
    <scope>NUCLEOTIDE SEQUENCE [LARGE SCALE GENOMIC DNA]</scope>
    <source>
        <strain evidence="3">ITEM 5010</strain>
    </source>
</reference>
<sequence>MTTDHHRKIELQSAADFTYLYANTVALSRQKLDLHLPPSTNPNDGPDPMRERVRELVDEYITRTFTSASSSISINGLDSTSPEFPFPAAFTAPTEQVEYEAYDGKLAARVTSLYAQLESLTTTVAQLRRDAPGRAAKAYAEQLRRAIQEDENEDKEGQGDGEVQEEEEEGLKEESQQSAEGEDGEEGNRDTEMPDVDANAESRKTETTRRRPMTRSRAKLEVSLGTEHEAERWRRGEMAEVYEDALRTLLRLQGEGVPGQELDASAEGPDGNALASTLGKAERAGRAVEVVEKKKTKK</sequence>
<protein>
    <submittedName>
        <fullName evidence="2">Uncharacterized protein</fullName>
    </submittedName>
</protein>
<dbReference type="OMA" id="DFTYLYA"/>
<evidence type="ECO:0000313" key="3">
    <source>
        <dbReference type="Proteomes" id="UP000188318"/>
    </source>
</evidence>
<feature type="compositionally biased region" description="Basic and acidic residues" evidence="1">
    <location>
        <begin position="280"/>
        <end position="298"/>
    </location>
</feature>
<dbReference type="VEuPathDB" id="FungiDB:ASPCADRAFT_405122"/>
<feature type="compositionally biased region" description="Basic and acidic residues" evidence="1">
    <location>
        <begin position="200"/>
        <end position="209"/>
    </location>
</feature>
<feature type="region of interest" description="Disordered" evidence="1">
    <location>
        <begin position="259"/>
        <end position="298"/>
    </location>
</feature>
<dbReference type="EMBL" id="KV907498">
    <property type="protein sequence ID" value="OOF96625.1"/>
    <property type="molecule type" value="Genomic_DNA"/>
</dbReference>
<feature type="compositionally biased region" description="Acidic residues" evidence="1">
    <location>
        <begin position="162"/>
        <end position="171"/>
    </location>
</feature>
<organism evidence="2 3">
    <name type="scientific">Aspergillus carbonarius (strain ITEM 5010)</name>
    <dbReference type="NCBI Taxonomy" id="602072"/>
    <lineage>
        <taxon>Eukaryota</taxon>
        <taxon>Fungi</taxon>
        <taxon>Dikarya</taxon>
        <taxon>Ascomycota</taxon>
        <taxon>Pezizomycotina</taxon>
        <taxon>Eurotiomycetes</taxon>
        <taxon>Eurotiomycetidae</taxon>
        <taxon>Eurotiales</taxon>
        <taxon>Aspergillaceae</taxon>
        <taxon>Aspergillus</taxon>
        <taxon>Aspergillus subgen. Circumdati</taxon>
    </lineage>
</organism>
<keyword evidence="3" id="KW-1185">Reference proteome</keyword>
<dbReference type="AlphaFoldDB" id="A0A1R3RQ61"/>
<dbReference type="Proteomes" id="UP000188318">
    <property type="component" value="Unassembled WGS sequence"/>
</dbReference>
<proteinExistence type="predicted"/>
<name>A0A1R3RQ61_ASPC5</name>
<evidence type="ECO:0000313" key="2">
    <source>
        <dbReference type="EMBL" id="OOF96625.1"/>
    </source>
</evidence>
<dbReference type="InterPro" id="IPR013950">
    <property type="entry name" value="Mis14/Nsl1"/>
</dbReference>
<accession>A0A1R3RQ61</accession>
<feature type="region of interest" description="Disordered" evidence="1">
    <location>
        <begin position="146"/>
        <end position="232"/>
    </location>
</feature>